<name>A0AAP0M5A4_9ROSI</name>
<dbReference type="Gene3D" id="2.170.150.80">
    <property type="entry name" value="NAC domain"/>
    <property type="match status" value="1"/>
</dbReference>
<keyword evidence="8" id="KW-0010">Activator</keyword>
<dbReference type="GO" id="GO:0000976">
    <property type="term" value="F:transcription cis-regulatory region binding"/>
    <property type="evidence" value="ECO:0007669"/>
    <property type="project" value="UniProtKB-ARBA"/>
</dbReference>
<dbReference type="InterPro" id="IPR036093">
    <property type="entry name" value="NAC_dom_sf"/>
</dbReference>
<dbReference type="Pfam" id="PF02365">
    <property type="entry name" value="NAM"/>
    <property type="match status" value="1"/>
</dbReference>
<keyword evidence="6" id="KW-0238">DNA-binding</keyword>
<sequence length="632" mass="70530">MAVISMESLPLGFRFRPTDEELINHYLRLKINGRDSEVEVIPEIDVCKLEPWDLPGLSVIKTEDPEWFFFCPRDRKYPNGLRSNRATEAGYWKATGKDRTIRSRKAGTNACIGMKKTLVFYRGRAPKGERTNWIMHEYRPTREDLLDSSTKPSQAAFVLCRLFRKPEEKVDVLKYDEVEQTESPDTNKSSLDDTSSDLVQETAMSDYVTPNAVLPVESCGNSHITSDVEDHSTEGTVLEEYQVPGEILNQFDMPSNAQIDCKIFSPVQSQIHPDIAAYMDSPFASDFGNDHFGLNFKDGAGELDVSLTELFDEVFNYQDEFSCAESINQKELDVKSEVQLPGQVYMPQTISPRNFHAQDNGTCSDTDTDMSQVQQRDLVMGSSRLFSEHVESKDLLQAPSCFGSCRAEASLNDQEIGKGTICDYGDNSAVQVASSAVGSLYGNLNNYDLSPTLNNSVNYGGDFAVGTGIKIRTRQPQQRPNSFNSVNQGTAQRRLRLQVTLSPPMVGGDKQKDLGHSVEDDEVQSGVTKINEIAEQSHTYVRADGEDGESPALRGDKIKEIKEESSTNLRLRVKHDGESGNCKVEPSQFVEAPSIHRGQSLSLVYKLSILLVIIFFITFTGMWKSAVRALCF</sequence>
<evidence type="ECO:0000256" key="9">
    <source>
        <dbReference type="ARBA" id="ARBA00023163"/>
    </source>
</evidence>
<dbReference type="SUPFAM" id="SSF101941">
    <property type="entry name" value="NAC domain"/>
    <property type="match status" value="1"/>
</dbReference>
<dbReference type="PANTHER" id="PTHR31744:SF216">
    <property type="entry name" value="NAC TRANSCRIPTION FACTOR"/>
    <property type="match status" value="1"/>
</dbReference>
<dbReference type="FunFam" id="2.170.150.80:FF:000002">
    <property type="entry name" value="Nac domain-containing protein 86"/>
    <property type="match status" value="1"/>
</dbReference>
<evidence type="ECO:0000256" key="2">
    <source>
        <dbReference type="ARBA" id="ARBA00004167"/>
    </source>
</evidence>
<evidence type="ECO:0000256" key="7">
    <source>
        <dbReference type="ARBA" id="ARBA00023136"/>
    </source>
</evidence>
<dbReference type="PANTHER" id="PTHR31744">
    <property type="entry name" value="PROTEIN CUP-SHAPED COTYLEDON 2-RELATED"/>
    <property type="match status" value="1"/>
</dbReference>
<keyword evidence="4 11" id="KW-1133">Transmembrane helix</keyword>
<dbReference type="PROSITE" id="PS51005">
    <property type="entry name" value="NAC"/>
    <property type="match status" value="1"/>
</dbReference>
<keyword evidence="14" id="KW-1185">Reference proteome</keyword>
<comment type="subcellular location">
    <subcellularLocation>
        <location evidence="2">Membrane</location>
        <topology evidence="2">Single-pass membrane protein</topology>
    </subcellularLocation>
    <subcellularLocation>
        <location evidence="1">Nucleus</location>
    </subcellularLocation>
</comment>
<evidence type="ECO:0000313" key="13">
    <source>
        <dbReference type="EMBL" id="KAK9197548.1"/>
    </source>
</evidence>
<evidence type="ECO:0000256" key="3">
    <source>
        <dbReference type="ARBA" id="ARBA00022692"/>
    </source>
</evidence>
<feature type="transmembrane region" description="Helical" evidence="11">
    <location>
        <begin position="603"/>
        <end position="623"/>
    </location>
</feature>
<keyword evidence="3 11" id="KW-0812">Transmembrane</keyword>
<dbReference type="EMBL" id="JBCGBO010000005">
    <property type="protein sequence ID" value="KAK9197548.1"/>
    <property type="molecule type" value="Genomic_DNA"/>
</dbReference>
<dbReference type="Proteomes" id="UP001428341">
    <property type="component" value="Unassembled WGS sequence"/>
</dbReference>
<evidence type="ECO:0000256" key="10">
    <source>
        <dbReference type="ARBA" id="ARBA00023242"/>
    </source>
</evidence>
<gene>
    <name evidence="13" type="ORF">WN944_012731</name>
</gene>
<reference evidence="13 14" key="1">
    <citation type="submission" date="2024-05" db="EMBL/GenBank/DDBJ databases">
        <title>Haplotype-resolved chromosome-level genome assembly of Huyou (Citrus changshanensis).</title>
        <authorList>
            <person name="Miao C."/>
            <person name="Chen W."/>
            <person name="Wu Y."/>
            <person name="Wang L."/>
            <person name="Zhao S."/>
            <person name="Grierson D."/>
            <person name="Xu C."/>
            <person name="Chen K."/>
        </authorList>
    </citation>
    <scope>NUCLEOTIDE SEQUENCE [LARGE SCALE GENOMIC DNA]</scope>
    <source>
        <strain evidence="13">01-14</strain>
        <tissue evidence="13">Leaf</tissue>
    </source>
</reference>
<evidence type="ECO:0000259" key="12">
    <source>
        <dbReference type="PROSITE" id="PS51005"/>
    </source>
</evidence>
<evidence type="ECO:0000256" key="4">
    <source>
        <dbReference type="ARBA" id="ARBA00022989"/>
    </source>
</evidence>
<evidence type="ECO:0000256" key="1">
    <source>
        <dbReference type="ARBA" id="ARBA00004123"/>
    </source>
</evidence>
<evidence type="ECO:0000256" key="6">
    <source>
        <dbReference type="ARBA" id="ARBA00023125"/>
    </source>
</evidence>
<evidence type="ECO:0000256" key="5">
    <source>
        <dbReference type="ARBA" id="ARBA00023015"/>
    </source>
</evidence>
<feature type="domain" description="NAC" evidence="12">
    <location>
        <begin position="9"/>
        <end position="165"/>
    </location>
</feature>
<evidence type="ECO:0000313" key="14">
    <source>
        <dbReference type="Proteomes" id="UP001428341"/>
    </source>
</evidence>
<keyword evidence="5" id="KW-0805">Transcription regulation</keyword>
<dbReference type="GO" id="GO:0016020">
    <property type="term" value="C:membrane"/>
    <property type="evidence" value="ECO:0007669"/>
    <property type="project" value="UniProtKB-SubCell"/>
</dbReference>
<organism evidence="13 14">
    <name type="scientific">Citrus x changshan-huyou</name>
    <dbReference type="NCBI Taxonomy" id="2935761"/>
    <lineage>
        <taxon>Eukaryota</taxon>
        <taxon>Viridiplantae</taxon>
        <taxon>Streptophyta</taxon>
        <taxon>Embryophyta</taxon>
        <taxon>Tracheophyta</taxon>
        <taxon>Spermatophyta</taxon>
        <taxon>Magnoliopsida</taxon>
        <taxon>eudicotyledons</taxon>
        <taxon>Gunneridae</taxon>
        <taxon>Pentapetalae</taxon>
        <taxon>rosids</taxon>
        <taxon>malvids</taxon>
        <taxon>Sapindales</taxon>
        <taxon>Rutaceae</taxon>
        <taxon>Aurantioideae</taxon>
        <taxon>Citrus</taxon>
    </lineage>
</organism>
<accession>A0AAP0M5A4</accession>
<keyword evidence="7 11" id="KW-0472">Membrane</keyword>
<proteinExistence type="predicted"/>
<keyword evidence="9" id="KW-0804">Transcription</keyword>
<evidence type="ECO:0000256" key="11">
    <source>
        <dbReference type="SAM" id="Phobius"/>
    </source>
</evidence>
<comment type="caution">
    <text evidence="13">The sequence shown here is derived from an EMBL/GenBank/DDBJ whole genome shotgun (WGS) entry which is preliminary data.</text>
</comment>
<protein>
    <recommendedName>
        <fullName evidence="12">NAC domain-containing protein</fullName>
    </recommendedName>
</protein>
<dbReference type="InterPro" id="IPR003441">
    <property type="entry name" value="NAC-dom"/>
</dbReference>
<dbReference type="AlphaFoldDB" id="A0AAP0M5A4"/>
<dbReference type="GO" id="GO:0006355">
    <property type="term" value="P:regulation of DNA-templated transcription"/>
    <property type="evidence" value="ECO:0007669"/>
    <property type="project" value="InterPro"/>
</dbReference>
<evidence type="ECO:0000256" key="8">
    <source>
        <dbReference type="ARBA" id="ARBA00023159"/>
    </source>
</evidence>
<keyword evidence="10" id="KW-0539">Nucleus</keyword>
<dbReference type="GO" id="GO:0005634">
    <property type="term" value="C:nucleus"/>
    <property type="evidence" value="ECO:0007669"/>
    <property type="project" value="UniProtKB-SubCell"/>
</dbReference>